<protein>
    <submittedName>
        <fullName evidence="1">Uncharacterized protein</fullName>
    </submittedName>
</protein>
<accession>A0AAN6NN32</accession>
<proteinExistence type="predicted"/>
<reference evidence="1" key="1">
    <citation type="journal article" date="2023" name="Mol. Phylogenet. Evol.">
        <title>Genome-scale phylogeny and comparative genomics of the fungal order Sordariales.</title>
        <authorList>
            <person name="Hensen N."/>
            <person name="Bonometti L."/>
            <person name="Westerberg I."/>
            <person name="Brannstrom I.O."/>
            <person name="Guillou S."/>
            <person name="Cros-Aarteil S."/>
            <person name="Calhoun S."/>
            <person name="Haridas S."/>
            <person name="Kuo A."/>
            <person name="Mondo S."/>
            <person name="Pangilinan J."/>
            <person name="Riley R."/>
            <person name="LaButti K."/>
            <person name="Andreopoulos B."/>
            <person name="Lipzen A."/>
            <person name="Chen C."/>
            <person name="Yan M."/>
            <person name="Daum C."/>
            <person name="Ng V."/>
            <person name="Clum A."/>
            <person name="Steindorff A."/>
            <person name="Ohm R.A."/>
            <person name="Martin F."/>
            <person name="Silar P."/>
            <person name="Natvig D.O."/>
            <person name="Lalanne C."/>
            <person name="Gautier V."/>
            <person name="Ament-Velasquez S.L."/>
            <person name="Kruys A."/>
            <person name="Hutchinson M.I."/>
            <person name="Powell A.J."/>
            <person name="Barry K."/>
            <person name="Miller A.N."/>
            <person name="Grigoriev I.V."/>
            <person name="Debuchy R."/>
            <person name="Gladieux P."/>
            <person name="Hiltunen Thoren M."/>
            <person name="Johannesson H."/>
        </authorList>
    </citation>
    <scope>NUCLEOTIDE SEQUENCE</scope>
    <source>
        <strain evidence="1">CBS 626.80</strain>
    </source>
</reference>
<dbReference type="EMBL" id="MU859238">
    <property type="protein sequence ID" value="KAK3948901.1"/>
    <property type="molecule type" value="Genomic_DNA"/>
</dbReference>
<evidence type="ECO:0000313" key="2">
    <source>
        <dbReference type="Proteomes" id="UP001303222"/>
    </source>
</evidence>
<gene>
    <name evidence="1" type="ORF">QBC32DRAFT_220920</name>
</gene>
<dbReference type="AlphaFoldDB" id="A0AAN6NN32"/>
<sequence length="151" mass="17283">MRDWVDCSTRTILERLYNMPKCEREATNYLCGRVDGNVFIEHAMGVRWGNLRAQNEGILYNSIYGDEEIDFEDEEHRLSCKVDKFPYGMEPFSAVSDLDYVKLWGGLTGFMSAFGINPHDRDAVLRAGQLIAALRKQGACFSYPQVDVKKE</sequence>
<dbReference type="Proteomes" id="UP001303222">
    <property type="component" value="Unassembled WGS sequence"/>
</dbReference>
<reference evidence="1" key="2">
    <citation type="submission" date="2023-06" db="EMBL/GenBank/DDBJ databases">
        <authorList>
            <consortium name="Lawrence Berkeley National Laboratory"/>
            <person name="Mondo S.J."/>
            <person name="Hensen N."/>
            <person name="Bonometti L."/>
            <person name="Westerberg I."/>
            <person name="Brannstrom I.O."/>
            <person name="Guillou S."/>
            <person name="Cros-Aarteil S."/>
            <person name="Calhoun S."/>
            <person name="Haridas S."/>
            <person name="Kuo A."/>
            <person name="Pangilinan J."/>
            <person name="Riley R."/>
            <person name="Labutti K."/>
            <person name="Andreopoulos B."/>
            <person name="Lipzen A."/>
            <person name="Chen C."/>
            <person name="Yanf M."/>
            <person name="Daum C."/>
            <person name="Ng V."/>
            <person name="Clum A."/>
            <person name="Steindorff A."/>
            <person name="Ohm R."/>
            <person name="Martin F."/>
            <person name="Silar P."/>
            <person name="Natvig D."/>
            <person name="Lalanne C."/>
            <person name="Gautier V."/>
            <person name="Ament-Velasquez S.L."/>
            <person name="Kruys A."/>
            <person name="Hutchinson M.I."/>
            <person name="Powell A.J."/>
            <person name="Barry K."/>
            <person name="Miller A.N."/>
            <person name="Grigoriev I.V."/>
            <person name="Debuchy R."/>
            <person name="Gladieux P."/>
            <person name="Thoren M.H."/>
            <person name="Johannesson H."/>
        </authorList>
    </citation>
    <scope>NUCLEOTIDE SEQUENCE</scope>
    <source>
        <strain evidence="1">CBS 626.80</strain>
    </source>
</reference>
<name>A0AAN6NN32_9PEZI</name>
<evidence type="ECO:0000313" key="1">
    <source>
        <dbReference type="EMBL" id="KAK3948901.1"/>
    </source>
</evidence>
<keyword evidence="2" id="KW-1185">Reference proteome</keyword>
<comment type="caution">
    <text evidence="1">The sequence shown here is derived from an EMBL/GenBank/DDBJ whole genome shotgun (WGS) entry which is preliminary data.</text>
</comment>
<organism evidence="1 2">
    <name type="scientific">Pseudoneurospora amorphoporcata</name>
    <dbReference type="NCBI Taxonomy" id="241081"/>
    <lineage>
        <taxon>Eukaryota</taxon>
        <taxon>Fungi</taxon>
        <taxon>Dikarya</taxon>
        <taxon>Ascomycota</taxon>
        <taxon>Pezizomycotina</taxon>
        <taxon>Sordariomycetes</taxon>
        <taxon>Sordariomycetidae</taxon>
        <taxon>Sordariales</taxon>
        <taxon>Sordariaceae</taxon>
        <taxon>Pseudoneurospora</taxon>
    </lineage>
</organism>